<dbReference type="AlphaFoldDB" id="A0A7I4YJG0"/>
<protein>
    <submittedName>
        <fullName evidence="3">Autotransporter outer membrane beta-barrel domain-containing protein</fullName>
    </submittedName>
</protein>
<evidence type="ECO:0000313" key="2">
    <source>
        <dbReference type="Proteomes" id="UP000025227"/>
    </source>
</evidence>
<sequence>MNAAILPIVLLFTAQIHAQEVELVQVPVPVPVPSPVAVPVPTLSLAAEPGSGSVAVSSSVSSSSVSSSASSPAMGAVPSPELIALPPEPILAMTPGGSGPVITTKDGNTLVTATIGGKRYTAQFPGETNSISTSSSMEDVNGRSASVFTITVNGKTYIYKTVDGNTTATDGQGNTLSNGGPFGVISG</sequence>
<dbReference type="WBParaSite" id="HCON_00098770-00001">
    <property type="protein sequence ID" value="HCON_00098770-00001"/>
    <property type="gene ID" value="HCON_00098770"/>
</dbReference>
<feature type="signal peptide" evidence="1">
    <location>
        <begin position="1"/>
        <end position="18"/>
    </location>
</feature>
<reference evidence="3" key="1">
    <citation type="submission" date="2020-12" db="UniProtKB">
        <authorList>
            <consortium name="WormBaseParasite"/>
        </authorList>
    </citation>
    <scope>IDENTIFICATION</scope>
    <source>
        <strain evidence="3">MHco3</strain>
    </source>
</reference>
<accession>A0A7I4YJG0</accession>
<keyword evidence="2" id="KW-1185">Reference proteome</keyword>
<name>A0A7I4YJG0_HAECO</name>
<evidence type="ECO:0000313" key="3">
    <source>
        <dbReference type="WBParaSite" id="HCON_00098770-00001"/>
    </source>
</evidence>
<keyword evidence="1" id="KW-0732">Signal</keyword>
<evidence type="ECO:0000256" key="1">
    <source>
        <dbReference type="SAM" id="SignalP"/>
    </source>
</evidence>
<dbReference type="Proteomes" id="UP000025227">
    <property type="component" value="Unplaced"/>
</dbReference>
<organism evidence="2 3">
    <name type="scientific">Haemonchus contortus</name>
    <name type="common">Barber pole worm</name>
    <dbReference type="NCBI Taxonomy" id="6289"/>
    <lineage>
        <taxon>Eukaryota</taxon>
        <taxon>Metazoa</taxon>
        <taxon>Ecdysozoa</taxon>
        <taxon>Nematoda</taxon>
        <taxon>Chromadorea</taxon>
        <taxon>Rhabditida</taxon>
        <taxon>Rhabditina</taxon>
        <taxon>Rhabditomorpha</taxon>
        <taxon>Strongyloidea</taxon>
        <taxon>Trichostrongylidae</taxon>
        <taxon>Haemonchus</taxon>
    </lineage>
</organism>
<proteinExistence type="predicted"/>
<dbReference type="OrthoDB" id="5876161at2759"/>
<feature type="chain" id="PRO_5029583266" evidence="1">
    <location>
        <begin position="19"/>
        <end position="187"/>
    </location>
</feature>